<dbReference type="EMBL" id="AKWH02000060">
    <property type="protein sequence ID" value="EKO50552.1"/>
    <property type="molecule type" value="Genomic_DNA"/>
</dbReference>
<reference evidence="2" key="1">
    <citation type="submission" date="2012-10" db="EMBL/GenBank/DDBJ databases">
        <authorList>
            <person name="Harkins D.M."/>
            <person name="Durkin A.S."/>
            <person name="Brinkac L.M."/>
            <person name="Selengut J.D."/>
            <person name="Sanka R."/>
            <person name="DePew J."/>
            <person name="Purushe J."/>
            <person name="Picardeau M."/>
            <person name="Werts C."/>
            <person name="Goarant C."/>
            <person name="Vinetz J.M."/>
            <person name="Sutton G.G."/>
            <person name="Nelson W.C."/>
            <person name="Fouts D.E."/>
        </authorList>
    </citation>
    <scope>NUCLEOTIDE SEQUENCE [LARGE SCALE GENOMIC DNA]</scope>
    <source>
        <strain evidence="2">200802841</strain>
    </source>
</reference>
<accession>A0A828XZA4</accession>
<sequence>MECVKLLIELRIDPNIQDKDGECKGASRETIEKTKRRS</sequence>
<keyword evidence="3" id="KW-1185">Reference proteome</keyword>
<protein>
    <submittedName>
        <fullName evidence="2">Uncharacterized protein</fullName>
    </submittedName>
</protein>
<evidence type="ECO:0000313" key="2">
    <source>
        <dbReference type="EMBL" id="EKO50552.1"/>
    </source>
</evidence>
<evidence type="ECO:0000256" key="1">
    <source>
        <dbReference type="SAM" id="MobiDB-lite"/>
    </source>
</evidence>
<evidence type="ECO:0000313" key="3">
    <source>
        <dbReference type="Proteomes" id="UP000006339"/>
    </source>
</evidence>
<name>A0A828XZA4_9LEPT</name>
<comment type="caution">
    <text evidence="2">The sequence shown here is derived from an EMBL/GenBank/DDBJ whole genome shotgun (WGS) entry which is preliminary data.</text>
</comment>
<organism evidence="2 3">
    <name type="scientific">Leptospira kirschneri str. 200802841</name>
    <dbReference type="NCBI Taxonomy" id="1193047"/>
    <lineage>
        <taxon>Bacteria</taxon>
        <taxon>Pseudomonadati</taxon>
        <taxon>Spirochaetota</taxon>
        <taxon>Spirochaetia</taxon>
        <taxon>Leptospirales</taxon>
        <taxon>Leptospiraceae</taxon>
        <taxon>Leptospira</taxon>
    </lineage>
</organism>
<gene>
    <name evidence="2" type="ORF">LEP1GSC131_3972</name>
</gene>
<proteinExistence type="predicted"/>
<dbReference type="AlphaFoldDB" id="A0A828XZA4"/>
<dbReference type="Proteomes" id="UP000006339">
    <property type="component" value="Unassembled WGS sequence"/>
</dbReference>
<feature type="region of interest" description="Disordered" evidence="1">
    <location>
        <begin position="19"/>
        <end position="38"/>
    </location>
</feature>